<evidence type="ECO:0000313" key="2">
    <source>
        <dbReference type="Proteomes" id="UP001497535"/>
    </source>
</evidence>
<keyword evidence="2" id="KW-1185">Reference proteome</keyword>
<name>A0ACB0ZT10_MELEN</name>
<protein>
    <submittedName>
        <fullName evidence="1">Uncharacterized protein</fullName>
    </submittedName>
</protein>
<sequence>MLIRDDLTAFGEPRVLEETGYSFKIDCSGILGPLAADFCASKTLSFDIGKEPKAVMGIVNAEFSSEFPCVPELMDFCADSLYRSTKNGIIISRNSMTSFVNERKLNARTHKKEDFIGVHNFLSGGVDAKSNTMYFITKGSHKTGRKEPKINNLEDYKNFIEPFITKIIESKVYLDWNKRKHNYEERSRKLGGTKYDLVYFKDVYEKLAALVKTWPIDIEMFEVY</sequence>
<reference evidence="1" key="1">
    <citation type="submission" date="2023-11" db="EMBL/GenBank/DDBJ databases">
        <authorList>
            <person name="Poullet M."/>
        </authorList>
    </citation>
    <scope>NUCLEOTIDE SEQUENCE</scope>
    <source>
        <strain evidence="1">E1834</strain>
    </source>
</reference>
<accession>A0ACB0ZT10</accession>
<evidence type="ECO:0000313" key="1">
    <source>
        <dbReference type="EMBL" id="CAK5082279.1"/>
    </source>
</evidence>
<dbReference type="EMBL" id="CAVMJV010000046">
    <property type="protein sequence ID" value="CAK5082279.1"/>
    <property type="molecule type" value="Genomic_DNA"/>
</dbReference>
<proteinExistence type="predicted"/>
<gene>
    <name evidence="1" type="ORF">MENTE1834_LOCUS29550</name>
</gene>
<dbReference type="Proteomes" id="UP001497535">
    <property type="component" value="Unassembled WGS sequence"/>
</dbReference>
<organism evidence="1 2">
    <name type="scientific">Meloidogyne enterolobii</name>
    <name type="common">Root-knot nematode worm</name>
    <name type="synonym">Meloidogyne mayaguensis</name>
    <dbReference type="NCBI Taxonomy" id="390850"/>
    <lineage>
        <taxon>Eukaryota</taxon>
        <taxon>Metazoa</taxon>
        <taxon>Ecdysozoa</taxon>
        <taxon>Nematoda</taxon>
        <taxon>Chromadorea</taxon>
        <taxon>Rhabditida</taxon>
        <taxon>Tylenchina</taxon>
        <taxon>Tylenchomorpha</taxon>
        <taxon>Tylenchoidea</taxon>
        <taxon>Meloidogynidae</taxon>
        <taxon>Meloidogyninae</taxon>
        <taxon>Meloidogyne</taxon>
    </lineage>
</organism>
<comment type="caution">
    <text evidence="1">The sequence shown here is derived from an EMBL/GenBank/DDBJ whole genome shotgun (WGS) entry which is preliminary data.</text>
</comment>